<evidence type="ECO:0000313" key="1">
    <source>
        <dbReference type="EMBL" id="CCG46411.1"/>
    </source>
</evidence>
<gene>
    <name evidence="1" type="ordered locus">HBHAL_4070</name>
</gene>
<dbReference type="AlphaFoldDB" id="I0JQJ1"/>
<keyword evidence="2" id="KW-1185">Reference proteome</keyword>
<accession>I0JQJ1</accession>
<sequence length="78" mass="9398">MVVPKDRLLQEINDLIDCSFIYDELMKIEENQIVRKKYSVQSAFLNLPFIILQFFSGHFLKKPLFLERRVDGRNYLFI</sequence>
<protein>
    <submittedName>
        <fullName evidence="1">Uncharacterized protein</fullName>
    </submittedName>
</protein>
<dbReference type="HOGENOM" id="CLU_2617087_0_0_9"/>
<dbReference type="Proteomes" id="UP000007397">
    <property type="component" value="Chromosome"/>
</dbReference>
<dbReference type="PATRIC" id="fig|866895.3.peg.3102"/>
<name>I0JQJ1_HALH3</name>
<evidence type="ECO:0000313" key="2">
    <source>
        <dbReference type="Proteomes" id="UP000007397"/>
    </source>
</evidence>
<dbReference type="KEGG" id="hhd:HBHAL_4070"/>
<dbReference type="EMBL" id="HE717023">
    <property type="protein sequence ID" value="CCG46411.1"/>
    <property type="molecule type" value="Genomic_DNA"/>
</dbReference>
<reference evidence="1 2" key="1">
    <citation type="journal article" date="2013" name="Environ. Microbiol.">
        <title>Chloride and organic osmolytes: a hybrid strategy to cope with elevated salinities by the moderately halophilic, chloride-dependent bacterium Halobacillus halophilus.</title>
        <authorList>
            <person name="Saum S.H."/>
            <person name="Pfeiffer F."/>
            <person name="Palm P."/>
            <person name="Rampp M."/>
            <person name="Schuster S.C."/>
            <person name="Muller V."/>
            <person name="Oesterhelt D."/>
        </authorList>
    </citation>
    <scope>NUCLEOTIDE SEQUENCE [LARGE SCALE GENOMIC DNA]</scope>
    <source>
        <strain evidence="2">ATCC 35676 / DSM 2266 / JCM 20832 / KCTC 3685 / LMG 17431 / NBRC 102448 / NCIMB 2269</strain>
    </source>
</reference>
<proteinExistence type="predicted"/>
<organism evidence="1 2">
    <name type="scientific">Halobacillus halophilus (strain ATCC 35676 / DSM 2266 / JCM 20832 / KCTC 3685 / LMG 17431 / NBRC 102448 / NCIMB 2269)</name>
    <name type="common">Sporosarcina halophila</name>
    <dbReference type="NCBI Taxonomy" id="866895"/>
    <lineage>
        <taxon>Bacteria</taxon>
        <taxon>Bacillati</taxon>
        <taxon>Bacillota</taxon>
        <taxon>Bacilli</taxon>
        <taxon>Bacillales</taxon>
        <taxon>Bacillaceae</taxon>
        <taxon>Halobacillus</taxon>
    </lineage>
</organism>